<reference evidence="2 3" key="1">
    <citation type="submission" date="2020-02" db="EMBL/GenBank/DDBJ databases">
        <authorList>
            <person name="Ferguson B K."/>
        </authorList>
    </citation>
    <scope>NUCLEOTIDE SEQUENCE [LARGE SCALE GENOMIC DNA]</scope>
</reference>
<keyword evidence="3" id="KW-1185">Reference proteome</keyword>
<protein>
    <submittedName>
        <fullName evidence="2">Uncharacterized protein</fullName>
    </submittedName>
</protein>
<proteinExistence type="predicted"/>
<sequence length="66" mass="7873">MTPPWNSRTCRRRWVRAAQPPGPPPHRRLQLMRHGRSHALPAKSTKYCTMYRPYETTALFVWPRKS</sequence>
<evidence type="ECO:0000313" key="2">
    <source>
        <dbReference type="EMBL" id="CAB0005307.1"/>
    </source>
</evidence>
<dbReference type="Proteomes" id="UP000479000">
    <property type="component" value="Unassembled WGS sequence"/>
</dbReference>
<evidence type="ECO:0000256" key="1">
    <source>
        <dbReference type="SAM" id="MobiDB-lite"/>
    </source>
</evidence>
<evidence type="ECO:0000313" key="3">
    <source>
        <dbReference type="Proteomes" id="UP000479000"/>
    </source>
</evidence>
<accession>A0A6H5GMT2</accession>
<feature type="non-terminal residue" evidence="2">
    <location>
        <position position="66"/>
    </location>
</feature>
<dbReference type="EMBL" id="CADCXU010016237">
    <property type="protein sequence ID" value="CAB0005307.1"/>
    <property type="molecule type" value="Genomic_DNA"/>
</dbReference>
<dbReference type="AlphaFoldDB" id="A0A6H5GMT2"/>
<feature type="region of interest" description="Disordered" evidence="1">
    <location>
        <begin position="1"/>
        <end position="26"/>
    </location>
</feature>
<organism evidence="2 3">
    <name type="scientific">Nesidiocoris tenuis</name>
    <dbReference type="NCBI Taxonomy" id="355587"/>
    <lineage>
        <taxon>Eukaryota</taxon>
        <taxon>Metazoa</taxon>
        <taxon>Ecdysozoa</taxon>
        <taxon>Arthropoda</taxon>
        <taxon>Hexapoda</taxon>
        <taxon>Insecta</taxon>
        <taxon>Pterygota</taxon>
        <taxon>Neoptera</taxon>
        <taxon>Paraneoptera</taxon>
        <taxon>Hemiptera</taxon>
        <taxon>Heteroptera</taxon>
        <taxon>Panheteroptera</taxon>
        <taxon>Cimicomorpha</taxon>
        <taxon>Miridae</taxon>
        <taxon>Dicyphina</taxon>
        <taxon>Nesidiocoris</taxon>
    </lineage>
</organism>
<name>A0A6H5GMT2_9HEMI</name>
<gene>
    <name evidence="2" type="ORF">NTEN_LOCUS10784</name>
</gene>